<dbReference type="PANTHER" id="PTHR28052:SF1">
    <property type="entry name" value="UPF0545 PROTEIN C22ORF39"/>
    <property type="match status" value="1"/>
</dbReference>
<dbReference type="GeneTree" id="ENSGT00390000002511"/>
<dbReference type="Pfam" id="PF11326">
    <property type="entry name" value="PANTS-like"/>
    <property type="match status" value="1"/>
</dbReference>
<sequence>MTSNKQLVLTPKSKKLSLLAMDQPAVGAWRPPRDCDDYWTEFKHCKSLTNCFHHYYAYGTSPSCQQWKEDYHSCKEWEKHRAPKSKKALQTSERNRVAEQNNFTPVWTLRQEPPRDWHMPLNQDKPQDS</sequence>
<organism evidence="6 7">
    <name type="scientific">Gasterosteus aculeatus aculeatus</name>
    <name type="common">three-spined stickleback</name>
    <dbReference type="NCBI Taxonomy" id="481459"/>
    <lineage>
        <taxon>Eukaryota</taxon>
        <taxon>Metazoa</taxon>
        <taxon>Chordata</taxon>
        <taxon>Craniata</taxon>
        <taxon>Vertebrata</taxon>
        <taxon>Euteleostomi</taxon>
        <taxon>Actinopterygii</taxon>
        <taxon>Neopterygii</taxon>
        <taxon>Teleostei</taxon>
        <taxon>Neoteleostei</taxon>
        <taxon>Acanthomorphata</taxon>
        <taxon>Eupercaria</taxon>
        <taxon>Perciformes</taxon>
        <taxon>Cottioidei</taxon>
        <taxon>Gasterosteales</taxon>
        <taxon>Gasterosteidae</taxon>
        <taxon>Gasterosteus</taxon>
    </lineage>
</organism>
<comment type="similarity">
    <text evidence="1">Belongs to the UPF0545 family.</text>
</comment>
<evidence type="ECO:0000256" key="5">
    <source>
        <dbReference type="SAM" id="MobiDB-lite"/>
    </source>
</evidence>
<reference evidence="6" key="3">
    <citation type="submission" date="2025-09" db="UniProtKB">
        <authorList>
            <consortium name="Ensembl"/>
        </authorList>
    </citation>
    <scope>IDENTIFICATION</scope>
</reference>
<evidence type="ECO:0000256" key="2">
    <source>
        <dbReference type="ARBA" id="ARBA00043942"/>
    </source>
</evidence>
<proteinExistence type="inferred from homology"/>
<dbReference type="Bgee" id="ENSGACG00000003986">
    <property type="expression patterns" value="Expressed in testis and 13 other cell types or tissues"/>
</dbReference>
<accession>G3NIR6</accession>
<protein>
    <recommendedName>
        <fullName evidence="3">Synaptic plasticity regulator PANTS</fullName>
    </recommendedName>
    <alternativeName>
        <fullName evidence="4">Plasticity-associated neural transcript short</fullName>
    </alternativeName>
</protein>
<dbReference type="Proteomes" id="UP000007635">
    <property type="component" value="Chromosome XIII"/>
</dbReference>
<dbReference type="GO" id="GO:0043083">
    <property type="term" value="C:synaptic cleft"/>
    <property type="evidence" value="ECO:0007669"/>
    <property type="project" value="UniProtKB-SubCell"/>
</dbReference>
<dbReference type="STRING" id="69293.ENSGACP00000005226"/>
<dbReference type="AlphaFoldDB" id="G3NIR6"/>
<name>G3NIR6_GASAC</name>
<evidence type="ECO:0000313" key="7">
    <source>
        <dbReference type="Proteomes" id="UP000007635"/>
    </source>
</evidence>
<dbReference type="InParanoid" id="G3NIR6"/>
<evidence type="ECO:0000256" key="3">
    <source>
        <dbReference type="ARBA" id="ARBA00044072"/>
    </source>
</evidence>
<dbReference type="Ensembl" id="ENSGACT00000005241.2">
    <property type="protein sequence ID" value="ENSGACP00000005226.2"/>
    <property type="gene ID" value="ENSGACG00000003986.2"/>
</dbReference>
<evidence type="ECO:0000256" key="1">
    <source>
        <dbReference type="ARBA" id="ARBA00006412"/>
    </source>
</evidence>
<keyword evidence="7" id="KW-1185">Reference proteome</keyword>
<dbReference type="FunCoup" id="G3NIR6">
    <property type="interactions" value="261"/>
</dbReference>
<feature type="compositionally biased region" description="Polar residues" evidence="5">
    <location>
        <begin position="88"/>
        <end position="105"/>
    </location>
</feature>
<reference evidence="6 7" key="1">
    <citation type="journal article" date="2021" name="G3 (Bethesda)">
        <title>Improved contiguity of the threespine stickleback genome using long-read sequencing.</title>
        <authorList>
            <person name="Nath S."/>
            <person name="Shaw D.E."/>
            <person name="White M.A."/>
        </authorList>
    </citation>
    <scope>NUCLEOTIDE SEQUENCE [LARGE SCALE GENOMIC DNA]</scope>
    <source>
        <strain evidence="6 7">Lake Benthic</strain>
    </source>
</reference>
<dbReference type="PANTHER" id="PTHR28052">
    <property type="entry name" value="UPF0545 PROTEIN C22ORF39"/>
    <property type="match status" value="1"/>
</dbReference>
<evidence type="ECO:0000256" key="4">
    <source>
        <dbReference type="ARBA" id="ARBA00044235"/>
    </source>
</evidence>
<evidence type="ECO:0000313" key="6">
    <source>
        <dbReference type="Ensembl" id="ENSGACP00000005226.2"/>
    </source>
</evidence>
<comment type="subcellular location">
    <subcellularLocation>
        <location evidence="2">Synaptic cleft</location>
    </subcellularLocation>
</comment>
<dbReference type="InterPro" id="IPR021475">
    <property type="entry name" value="Pants/Emi1-like"/>
</dbReference>
<reference evidence="6" key="2">
    <citation type="submission" date="2025-08" db="UniProtKB">
        <authorList>
            <consortium name="Ensembl"/>
        </authorList>
    </citation>
    <scope>IDENTIFICATION</scope>
</reference>
<dbReference type="OMA" id="CHLYKDE"/>
<dbReference type="eggNOG" id="ENOG502S4W2">
    <property type="taxonomic scope" value="Eukaryota"/>
</dbReference>
<feature type="region of interest" description="Disordered" evidence="5">
    <location>
        <begin position="82"/>
        <end position="129"/>
    </location>
</feature>